<evidence type="ECO:0000256" key="1">
    <source>
        <dbReference type="ARBA" id="ARBA00004370"/>
    </source>
</evidence>
<keyword evidence="7" id="KW-1185">Reference proteome</keyword>
<dbReference type="FunCoup" id="A0A6J0CC48">
    <property type="interactions" value="22"/>
</dbReference>
<evidence type="ECO:0000256" key="2">
    <source>
        <dbReference type="ARBA" id="ARBA00022692"/>
    </source>
</evidence>
<sequence length="404" mass="45244">MNDHDTPQNAVEKPSGPKKRQSLLELRRDRFNDQSDTMSKKESLKNGSCRSPAKVGLKPRKKSSSPSSPSSHSFSSTESSPIRDEEAVEFLRYRRGSVSPCLYPELDGFKEMNDKLDLYLSTCNQRANQSRDTSSSSISSKPWNDDSCPKFTPESKKRSKRNKDEESNWFMQMIMIGAFVVFVILVYSNLLYAENSNATVDSDVFDDVNSGMNDIVKLFPSQDESIWSYFTAGIAEVKNKMHRPAVFLLLAPDDDTTAICLAKKVAEVTRSTLGGTGNAMLSPDQLENDIGKVFKLIEERVTRTKIVILLDLLNLKPQAIRALHDICDPDNALVEEAVYLIIMKSELYKESENLVAFAEQQLNNSFSSVISEDILRPLITRITAGAVLPIRAEKNLPCSKHDIS</sequence>
<evidence type="ECO:0000256" key="3">
    <source>
        <dbReference type="ARBA" id="ARBA00022989"/>
    </source>
</evidence>
<accession>A0A6J0CC48</accession>
<organism evidence="8">
    <name type="scientific">Neodiprion lecontei</name>
    <name type="common">Redheaded pine sawfly</name>
    <dbReference type="NCBI Taxonomy" id="441921"/>
    <lineage>
        <taxon>Eukaryota</taxon>
        <taxon>Metazoa</taxon>
        <taxon>Ecdysozoa</taxon>
        <taxon>Arthropoda</taxon>
        <taxon>Hexapoda</taxon>
        <taxon>Insecta</taxon>
        <taxon>Pterygota</taxon>
        <taxon>Neoptera</taxon>
        <taxon>Endopterygota</taxon>
        <taxon>Hymenoptera</taxon>
        <taxon>Tenthredinoidea</taxon>
        <taxon>Diprionidae</taxon>
        <taxon>Diprioninae</taxon>
        <taxon>Neodiprion</taxon>
    </lineage>
</organism>
<dbReference type="GO" id="GO:0061024">
    <property type="term" value="P:membrane organization"/>
    <property type="evidence" value="ECO:0007669"/>
    <property type="project" value="TreeGrafter"/>
</dbReference>
<dbReference type="GO" id="GO:0016020">
    <property type="term" value="C:membrane"/>
    <property type="evidence" value="ECO:0007669"/>
    <property type="project" value="UniProtKB-SubCell"/>
</dbReference>
<dbReference type="PANTHER" id="PTHR18843:SF7">
    <property type="entry name" value="LAMINA-ASSOCIATED POLYPEPTIDE 1B ISOFORM 1-RELATED"/>
    <property type="match status" value="1"/>
</dbReference>
<gene>
    <name evidence="8" type="primary">LOC107227391</name>
</gene>
<protein>
    <submittedName>
        <fullName evidence="8">Uncharacterized protein LOC107227391 isoform X1</fullName>
    </submittedName>
</protein>
<keyword evidence="3 6" id="KW-1133">Transmembrane helix</keyword>
<dbReference type="Gene3D" id="3.40.50.12190">
    <property type="match status" value="1"/>
</dbReference>
<evidence type="ECO:0000313" key="7">
    <source>
        <dbReference type="Proteomes" id="UP000829291"/>
    </source>
</evidence>
<evidence type="ECO:0000313" key="8">
    <source>
        <dbReference type="RefSeq" id="XP_015524005.2"/>
    </source>
</evidence>
<feature type="region of interest" description="Disordered" evidence="5">
    <location>
        <begin position="129"/>
        <end position="163"/>
    </location>
</feature>
<dbReference type="InterPro" id="IPR038599">
    <property type="entry name" value="LAP1C-like_C_sf"/>
</dbReference>
<dbReference type="AlphaFoldDB" id="A0A6J0CC48"/>
<dbReference type="KEGG" id="nlo:107227391"/>
<reference evidence="8" key="1">
    <citation type="submission" date="2025-08" db="UniProtKB">
        <authorList>
            <consortium name="RefSeq"/>
        </authorList>
    </citation>
    <scope>IDENTIFICATION</scope>
    <source>
        <tissue evidence="8">Thorax and Abdomen</tissue>
    </source>
</reference>
<feature type="compositionally biased region" description="Basic and acidic residues" evidence="5">
    <location>
        <begin position="25"/>
        <end position="44"/>
    </location>
</feature>
<dbReference type="OrthoDB" id="6258998at2759"/>
<dbReference type="InterPro" id="IPR008662">
    <property type="entry name" value="TOIP1/2"/>
</dbReference>
<evidence type="ECO:0000256" key="4">
    <source>
        <dbReference type="ARBA" id="ARBA00023136"/>
    </source>
</evidence>
<evidence type="ECO:0000256" key="6">
    <source>
        <dbReference type="SAM" id="Phobius"/>
    </source>
</evidence>
<feature type="compositionally biased region" description="Low complexity" evidence="5">
    <location>
        <begin position="64"/>
        <end position="80"/>
    </location>
</feature>
<keyword evidence="4 6" id="KW-0472">Membrane</keyword>
<dbReference type="InParanoid" id="A0A6J0CC48"/>
<dbReference type="Proteomes" id="UP000829291">
    <property type="component" value="Chromosome 1"/>
</dbReference>
<feature type="region of interest" description="Disordered" evidence="5">
    <location>
        <begin position="1"/>
        <end position="81"/>
    </location>
</feature>
<dbReference type="PANTHER" id="PTHR18843">
    <property type="entry name" value="TORSIN-1A-INTERACTING PROTEIN"/>
    <property type="match status" value="1"/>
</dbReference>
<dbReference type="GeneID" id="107227391"/>
<dbReference type="GO" id="GO:0001671">
    <property type="term" value="F:ATPase activator activity"/>
    <property type="evidence" value="ECO:0007669"/>
    <property type="project" value="InterPro"/>
</dbReference>
<feature type="compositionally biased region" description="Low complexity" evidence="5">
    <location>
        <begin position="130"/>
        <end position="142"/>
    </location>
</feature>
<evidence type="ECO:0000256" key="5">
    <source>
        <dbReference type="SAM" id="MobiDB-lite"/>
    </source>
</evidence>
<comment type="subcellular location">
    <subcellularLocation>
        <location evidence="1">Membrane</location>
    </subcellularLocation>
</comment>
<name>A0A6J0CC48_NEOLC</name>
<proteinExistence type="predicted"/>
<feature type="compositionally biased region" description="Basic and acidic residues" evidence="5">
    <location>
        <begin position="143"/>
        <end position="163"/>
    </location>
</feature>
<keyword evidence="2 6" id="KW-0812">Transmembrane</keyword>
<dbReference type="RefSeq" id="XP_015524005.2">
    <property type="nucleotide sequence ID" value="XM_015668519.2"/>
</dbReference>
<feature type="transmembrane region" description="Helical" evidence="6">
    <location>
        <begin position="169"/>
        <end position="192"/>
    </location>
</feature>